<dbReference type="EMBL" id="AAOT01000001">
    <property type="protein sequence ID" value="EAR53003.1"/>
    <property type="molecule type" value="Genomic_DNA"/>
</dbReference>
<dbReference type="RefSeq" id="WP_007255737.1">
    <property type="nucleotide sequence ID" value="NZ_CH724107.1"/>
</dbReference>
<feature type="chain" id="PRO_5004207334" description="SH3b domain-containing protein" evidence="1">
    <location>
        <begin position="19"/>
        <end position="200"/>
    </location>
</feature>
<dbReference type="Proteomes" id="UP000003635">
    <property type="component" value="Unassembled WGS sequence"/>
</dbReference>
<keyword evidence="1" id="KW-0732">Signal</keyword>
<reference evidence="2 3" key="1">
    <citation type="journal article" date="2010" name="J. Bacteriol.">
        <title>Genome sequences of Oceanicola granulosus HTCC2516(T) and Oceanicola batsensis HTCC2597(TDelta).</title>
        <authorList>
            <person name="Thrash J.C."/>
            <person name="Cho J.C."/>
            <person name="Vergin K.L."/>
            <person name="Giovannoni S.J."/>
        </authorList>
    </citation>
    <scope>NUCLEOTIDE SEQUENCE [LARGE SCALE GENOMIC DNA]</scope>
    <source>
        <strain evidence="3">ATCC BAA-861 / DSM 15982 / KCTC 12143 / HTCC2516</strain>
    </source>
</reference>
<proteinExistence type="predicted"/>
<dbReference type="STRING" id="314256.OG2516_11086"/>
<keyword evidence="3" id="KW-1185">Reference proteome</keyword>
<evidence type="ECO:0000313" key="2">
    <source>
        <dbReference type="EMBL" id="EAR53003.1"/>
    </source>
</evidence>
<name>Q2CJY6_OCEGH</name>
<dbReference type="HOGENOM" id="CLU_118088_0_0_5"/>
<organism evidence="2 3">
    <name type="scientific">Oceanicola granulosus (strain ATCC BAA-861 / DSM 15982 / KCTC 12143 / HTCC2516)</name>
    <dbReference type="NCBI Taxonomy" id="314256"/>
    <lineage>
        <taxon>Bacteria</taxon>
        <taxon>Pseudomonadati</taxon>
        <taxon>Pseudomonadota</taxon>
        <taxon>Alphaproteobacteria</taxon>
        <taxon>Rhodobacterales</taxon>
        <taxon>Roseobacteraceae</taxon>
        <taxon>Oceanicola</taxon>
    </lineage>
</organism>
<protein>
    <recommendedName>
        <fullName evidence="4">SH3b domain-containing protein</fullName>
    </recommendedName>
</protein>
<sequence length="200" mass="21062">MIRLLLLLALLLPAAASAQPHMLPALYDVLGVAPDDTLNVRAGPGMGHEVIAELPHDATGIEVMRGDANGNWGLVNADERAGWVSFNFLARQPGEPKVRSCFGTEPFWSLATGNGQLTMEHFGEELFSAPVDPFVGTVSGPGRAVAVDLPEYGFATLVVTPGSCNDGMSDREYGLSAHVVTVLSGMGTQYWSGCCSVSAD</sequence>
<evidence type="ECO:0000313" key="3">
    <source>
        <dbReference type="Proteomes" id="UP000003635"/>
    </source>
</evidence>
<dbReference type="Gene3D" id="2.30.30.40">
    <property type="entry name" value="SH3 Domains"/>
    <property type="match status" value="1"/>
</dbReference>
<dbReference type="AlphaFoldDB" id="Q2CJY6"/>
<dbReference type="OrthoDB" id="5489750at2"/>
<dbReference type="eggNOG" id="COG4991">
    <property type="taxonomic scope" value="Bacteria"/>
</dbReference>
<accession>Q2CJY6</accession>
<evidence type="ECO:0008006" key="4">
    <source>
        <dbReference type="Google" id="ProtNLM"/>
    </source>
</evidence>
<feature type="signal peptide" evidence="1">
    <location>
        <begin position="1"/>
        <end position="18"/>
    </location>
</feature>
<evidence type="ECO:0000256" key="1">
    <source>
        <dbReference type="SAM" id="SignalP"/>
    </source>
</evidence>
<comment type="caution">
    <text evidence="2">The sequence shown here is derived from an EMBL/GenBank/DDBJ whole genome shotgun (WGS) entry which is preliminary data.</text>
</comment>
<gene>
    <name evidence="2" type="ORF">OG2516_11086</name>
</gene>